<dbReference type="UniPathway" id="UPA00143"/>
<sequence length="694" mass="75327">MSSLKVPDSGLILESSGASGNPVPPQAFTISLSDHVLEDMIKCVQSGEGLQLSLGSSPALLYGSSSHTLVPLPDTFSSDMFLTKPFESTKRATRLPQTSSLWKKLPSPSAGVDASKKAERPKAKGAPSTSSSGMDSDIENLQNSIAAATASKKQSQVMDRLPPANKKATGKAKSKLMSSLGSYGGGKSSPSSPALVAVGSPQTNPVLSASQQVVEKFKEQRSMIVHELAVQDQTSNYLEGLWEGKQEDFKPALEKVAQFEAGTQKWSLRKNYWKELDVWKYDYDTQDTRQKAIDNAIRQFDKMRLATTEPEWQKLLPKEERGKGKILSKLQANIAKASSAAPPPKIKVQKADDATSDNGDEDALKTKGGESMSRSSSNPLPPKPKKADTAKRLLSTTRKAVPPKPAPKAKEKPPTGKNGRVLSAEFITNSDSDSESSEDKPMASIAAAKPRPVPASLPKKPDTSLPPKPKIAPPKPRARPVEKPAERPVQKSIERPRERSAERPREAIKTVKSQPPKRQREEEADDSSSSSGAPLAKRAKSKAPLKAPVNLKQRPADASHASPRNSSGVSYKSKNTSPAKSSPLASSPPTNASDLEQAAPRKRKAVEVSDSSSVDSARAPTAASKRQRMLSPELVTKATRFKQYYQKYEALHWEIADMRNPPQDKMSNLLEMRERLKNMKTEIYRECPPVIAVA</sequence>
<evidence type="ECO:0000313" key="2">
    <source>
        <dbReference type="EMBL" id="TDZ40168.1"/>
    </source>
</evidence>
<feature type="compositionally biased region" description="Low complexity" evidence="1">
    <location>
        <begin position="577"/>
        <end position="589"/>
    </location>
</feature>
<keyword evidence="3" id="KW-1185">Reference proteome</keyword>
<feature type="compositionally biased region" description="Basic and acidic residues" evidence="1">
    <location>
        <begin position="479"/>
        <end position="509"/>
    </location>
</feature>
<feature type="region of interest" description="Disordered" evidence="1">
    <location>
        <begin position="89"/>
        <end position="137"/>
    </location>
</feature>
<organism evidence="2 3">
    <name type="scientific">Colletotrichum spinosum</name>
    <dbReference type="NCBI Taxonomy" id="1347390"/>
    <lineage>
        <taxon>Eukaryota</taxon>
        <taxon>Fungi</taxon>
        <taxon>Dikarya</taxon>
        <taxon>Ascomycota</taxon>
        <taxon>Pezizomycotina</taxon>
        <taxon>Sordariomycetes</taxon>
        <taxon>Hypocreomycetidae</taxon>
        <taxon>Glomerellales</taxon>
        <taxon>Glomerellaceae</taxon>
        <taxon>Colletotrichum</taxon>
        <taxon>Colletotrichum orbiculare species complex</taxon>
    </lineage>
</organism>
<feature type="compositionally biased region" description="Polar residues" evidence="1">
    <location>
        <begin position="127"/>
        <end position="137"/>
    </location>
</feature>
<evidence type="ECO:0000313" key="3">
    <source>
        <dbReference type="Proteomes" id="UP000295083"/>
    </source>
</evidence>
<dbReference type="AlphaFoldDB" id="A0A4R8QM84"/>
<dbReference type="EMBL" id="QAPG01000006">
    <property type="protein sequence ID" value="TDZ40168.1"/>
    <property type="molecule type" value="Genomic_DNA"/>
</dbReference>
<proteinExistence type="predicted"/>
<dbReference type="SUPFAM" id="SSF46785">
    <property type="entry name" value="Winged helix' DNA-binding domain"/>
    <property type="match status" value="1"/>
</dbReference>
<dbReference type="InterPro" id="IPR036390">
    <property type="entry name" value="WH_DNA-bd_sf"/>
</dbReference>
<dbReference type="Proteomes" id="UP000295083">
    <property type="component" value="Unassembled WGS sequence"/>
</dbReference>
<protein>
    <submittedName>
        <fullName evidence="2">Uncharacterized protein</fullName>
    </submittedName>
</protein>
<feature type="compositionally biased region" description="Pro residues" evidence="1">
    <location>
        <begin position="464"/>
        <end position="475"/>
    </location>
</feature>
<accession>A0A4R8QM84</accession>
<reference evidence="2 3" key="1">
    <citation type="submission" date="2018-11" db="EMBL/GenBank/DDBJ databases">
        <title>Genome sequence and assembly of Colletotrichum spinosum.</title>
        <authorList>
            <person name="Gan P."/>
            <person name="Shirasu K."/>
        </authorList>
    </citation>
    <scope>NUCLEOTIDE SEQUENCE [LARGE SCALE GENOMIC DNA]</scope>
    <source>
        <strain evidence="2 3">CBS 515.97</strain>
    </source>
</reference>
<dbReference type="GO" id="GO:0016567">
    <property type="term" value="P:protein ubiquitination"/>
    <property type="evidence" value="ECO:0007669"/>
    <property type="project" value="UniProtKB-UniPathway"/>
</dbReference>
<comment type="caution">
    <text evidence="2">The sequence shown here is derived from an EMBL/GenBank/DDBJ whole genome shotgun (WGS) entry which is preliminary data.</text>
</comment>
<feature type="compositionally biased region" description="Polar residues" evidence="1">
    <location>
        <begin position="562"/>
        <end position="576"/>
    </location>
</feature>
<feature type="region of interest" description="Disordered" evidence="1">
    <location>
        <begin position="334"/>
        <end position="632"/>
    </location>
</feature>
<feature type="region of interest" description="Disordered" evidence="1">
    <location>
        <begin position="149"/>
        <end position="197"/>
    </location>
</feature>
<evidence type="ECO:0000256" key="1">
    <source>
        <dbReference type="SAM" id="MobiDB-lite"/>
    </source>
</evidence>
<name>A0A4R8QM84_9PEZI</name>
<gene>
    <name evidence="2" type="ORF">C8035_v003569</name>
</gene>